<keyword evidence="1" id="KW-0732">Signal</keyword>
<organism evidence="2 3">
    <name type="scientific">Ambrosia artemisiifolia</name>
    <name type="common">Common ragweed</name>
    <dbReference type="NCBI Taxonomy" id="4212"/>
    <lineage>
        <taxon>Eukaryota</taxon>
        <taxon>Viridiplantae</taxon>
        <taxon>Streptophyta</taxon>
        <taxon>Embryophyta</taxon>
        <taxon>Tracheophyta</taxon>
        <taxon>Spermatophyta</taxon>
        <taxon>Magnoliopsida</taxon>
        <taxon>eudicotyledons</taxon>
        <taxon>Gunneridae</taxon>
        <taxon>Pentapetalae</taxon>
        <taxon>asterids</taxon>
        <taxon>campanulids</taxon>
        <taxon>Asterales</taxon>
        <taxon>Asteraceae</taxon>
        <taxon>Asteroideae</taxon>
        <taxon>Heliantheae alliance</taxon>
        <taxon>Heliantheae</taxon>
        <taxon>Ambrosia</taxon>
    </lineage>
</organism>
<proteinExistence type="predicted"/>
<reference evidence="2" key="1">
    <citation type="submission" date="2022-06" db="EMBL/GenBank/DDBJ databases">
        <title>Uncovering the hologenomic basis of an extraordinary plant invasion.</title>
        <authorList>
            <person name="Bieker V.C."/>
            <person name="Martin M.D."/>
            <person name="Gilbert T."/>
            <person name="Hodgins K."/>
            <person name="Battlay P."/>
            <person name="Petersen B."/>
            <person name="Wilson J."/>
        </authorList>
    </citation>
    <scope>NUCLEOTIDE SEQUENCE</scope>
    <source>
        <strain evidence="2">AA19_3_7</strain>
        <tissue evidence="2">Leaf</tissue>
    </source>
</reference>
<feature type="signal peptide" evidence="1">
    <location>
        <begin position="1"/>
        <end position="20"/>
    </location>
</feature>
<protein>
    <recommendedName>
        <fullName evidence="4">Transmembrane protein</fullName>
    </recommendedName>
</protein>
<dbReference type="AlphaFoldDB" id="A0AAD5BR80"/>
<evidence type="ECO:0000313" key="3">
    <source>
        <dbReference type="Proteomes" id="UP001206925"/>
    </source>
</evidence>
<keyword evidence="3" id="KW-1185">Reference proteome</keyword>
<accession>A0AAD5BR80</accession>
<gene>
    <name evidence="2" type="ORF">M8C21_030621</name>
</gene>
<name>A0AAD5BR80_AMBAR</name>
<sequence>MVYGFVMVVVLGIMLIVGLGGQNEDGHFVKNLVVDVVKGFGSSHFLALLTSYSINL</sequence>
<evidence type="ECO:0000256" key="1">
    <source>
        <dbReference type="SAM" id="SignalP"/>
    </source>
</evidence>
<evidence type="ECO:0008006" key="4">
    <source>
        <dbReference type="Google" id="ProtNLM"/>
    </source>
</evidence>
<feature type="chain" id="PRO_5042177758" description="Transmembrane protein" evidence="1">
    <location>
        <begin position="21"/>
        <end position="56"/>
    </location>
</feature>
<dbReference type="Proteomes" id="UP001206925">
    <property type="component" value="Unassembled WGS sequence"/>
</dbReference>
<evidence type="ECO:0000313" key="2">
    <source>
        <dbReference type="EMBL" id="KAI7728072.1"/>
    </source>
</evidence>
<dbReference type="EMBL" id="JAMZMK010011274">
    <property type="protein sequence ID" value="KAI7728072.1"/>
    <property type="molecule type" value="Genomic_DNA"/>
</dbReference>
<comment type="caution">
    <text evidence="2">The sequence shown here is derived from an EMBL/GenBank/DDBJ whole genome shotgun (WGS) entry which is preliminary data.</text>
</comment>